<feature type="chain" id="PRO_5047306114" description="YD repeat-containing protein" evidence="1">
    <location>
        <begin position="23"/>
        <end position="295"/>
    </location>
</feature>
<protein>
    <recommendedName>
        <fullName evidence="4">YD repeat-containing protein</fullName>
    </recommendedName>
</protein>
<gene>
    <name evidence="2" type="ORF">ACFSYS_17595</name>
</gene>
<comment type="caution">
    <text evidence="2">The sequence shown here is derived from an EMBL/GenBank/DDBJ whole genome shotgun (WGS) entry which is preliminary data.</text>
</comment>
<evidence type="ECO:0000256" key="1">
    <source>
        <dbReference type="SAM" id="SignalP"/>
    </source>
</evidence>
<keyword evidence="3" id="KW-1185">Reference proteome</keyword>
<sequence length="295" mass="33787">MKLRFCTIILSILISSCSSDSATDSNDDNPVGISGDFVGYTTTFNQTGTIYNYTYEDGKWLSLEVNGDLWVEIEYNDNDELVRITEDREDIFTDIQFEYDGSGSLIAVKEFDAESNSFKDRAITYSGNIVELEKLNTTEENSGKVVFTFNDDRFMKFEDFDGDAMLVHSDELQYDSSGNVIQNKIFTSYSGLTITEEFGYEYDDMANPLQDFFQDYTLAFLIYGSKVKFFNYEISTAIRVFGPNNRTANIYPSSYTENQKLDIENEYNGTTIKTQSLIFRPENAVIQVNEFLYSE</sequence>
<evidence type="ECO:0000313" key="2">
    <source>
        <dbReference type="EMBL" id="MFD2835108.1"/>
    </source>
</evidence>
<proteinExistence type="predicted"/>
<dbReference type="EMBL" id="JBHUOJ010000037">
    <property type="protein sequence ID" value="MFD2835108.1"/>
    <property type="molecule type" value="Genomic_DNA"/>
</dbReference>
<name>A0ABW5XCI9_9FLAO</name>
<dbReference type="Proteomes" id="UP001597438">
    <property type="component" value="Unassembled WGS sequence"/>
</dbReference>
<organism evidence="2 3">
    <name type="scientific">Christiangramia antarctica</name>
    <dbReference type="NCBI Taxonomy" id="2058158"/>
    <lineage>
        <taxon>Bacteria</taxon>
        <taxon>Pseudomonadati</taxon>
        <taxon>Bacteroidota</taxon>
        <taxon>Flavobacteriia</taxon>
        <taxon>Flavobacteriales</taxon>
        <taxon>Flavobacteriaceae</taxon>
        <taxon>Christiangramia</taxon>
    </lineage>
</organism>
<reference evidence="3" key="1">
    <citation type="journal article" date="2019" name="Int. J. Syst. Evol. Microbiol.">
        <title>The Global Catalogue of Microorganisms (GCM) 10K type strain sequencing project: providing services to taxonomists for standard genome sequencing and annotation.</title>
        <authorList>
            <consortium name="The Broad Institute Genomics Platform"/>
            <consortium name="The Broad Institute Genome Sequencing Center for Infectious Disease"/>
            <person name="Wu L."/>
            <person name="Ma J."/>
        </authorList>
    </citation>
    <scope>NUCLEOTIDE SEQUENCE [LARGE SCALE GENOMIC DNA]</scope>
    <source>
        <strain evidence="3">KCTC 52925</strain>
    </source>
</reference>
<accession>A0ABW5XCI9</accession>
<dbReference type="PROSITE" id="PS51257">
    <property type="entry name" value="PROKAR_LIPOPROTEIN"/>
    <property type="match status" value="1"/>
</dbReference>
<evidence type="ECO:0000313" key="3">
    <source>
        <dbReference type="Proteomes" id="UP001597438"/>
    </source>
</evidence>
<keyword evidence="1" id="KW-0732">Signal</keyword>
<feature type="signal peptide" evidence="1">
    <location>
        <begin position="1"/>
        <end position="22"/>
    </location>
</feature>
<dbReference type="RefSeq" id="WP_251740247.1">
    <property type="nucleotide sequence ID" value="NZ_JBHUOJ010000037.1"/>
</dbReference>
<evidence type="ECO:0008006" key="4">
    <source>
        <dbReference type="Google" id="ProtNLM"/>
    </source>
</evidence>